<protein>
    <recommendedName>
        <fullName evidence="1">Saccharopine dehydrogenase NADP binding domain-containing protein</fullName>
    </recommendedName>
</protein>
<dbReference type="Gene3D" id="3.40.50.720">
    <property type="entry name" value="NAD(P)-binding Rossmann-like Domain"/>
    <property type="match status" value="1"/>
</dbReference>
<comment type="caution">
    <text evidence="2">The sequence shown here is derived from an EMBL/GenBank/DDBJ whole genome shotgun (WGS) entry which is preliminary data.</text>
</comment>
<evidence type="ECO:0000313" key="3">
    <source>
        <dbReference type="Proteomes" id="UP000488936"/>
    </source>
</evidence>
<feature type="domain" description="Saccharopine dehydrogenase NADP binding" evidence="1">
    <location>
        <begin position="5"/>
        <end position="101"/>
    </location>
</feature>
<dbReference type="EMBL" id="WMJY01000001">
    <property type="protein sequence ID" value="MTH28448.1"/>
    <property type="molecule type" value="Genomic_DNA"/>
</dbReference>
<dbReference type="Proteomes" id="UP000488936">
    <property type="component" value="Unassembled WGS sequence"/>
</dbReference>
<gene>
    <name evidence="2" type="ORF">GJV77_00710</name>
</gene>
<dbReference type="InterPro" id="IPR036291">
    <property type="entry name" value="NAD(P)-bd_dom_sf"/>
</dbReference>
<evidence type="ECO:0000313" key="2">
    <source>
        <dbReference type="EMBL" id="MTH28448.1"/>
    </source>
</evidence>
<dbReference type="PANTHER" id="PTHR43781">
    <property type="entry name" value="SACCHAROPINE DEHYDROGENASE"/>
    <property type="match status" value="1"/>
</dbReference>
<keyword evidence="3" id="KW-1185">Reference proteome</keyword>
<dbReference type="OrthoDB" id="1910498at2"/>
<sequence length="118" mass="13095">MKDNILIIGGYDKVGRIISKHLTAAFAHKVIIAGRNFQKADALASELDHKAIAYSLDISNCTDIALLDKTKLVIMCIDQKDTAFAKLCIQKQVLYLDITANDLFIEQMALLDQEAIDN</sequence>
<dbReference type="PANTHER" id="PTHR43781:SF1">
    <property type="entry name" value="SACCHAROPINE DEHYDROGENASE"/>
    <property type="match status" value="1"/>
</dbReference>
<dbReference type="AlphaFoldDB" id="A0A7K1GHU4"/>
<dbReference type="InterPro" id="IPR005097">
    <property type="entry name" value="Sacchrp_dh_NADP-bd"/>
</dbReference>
<name>A0A7K1GHU4_9FLAO</name>
<reference evidence="2 3" key="1">
    <citation type="journal article" date="2006" name="Int. J. Syst. Evol. Microbiol.">
        <title>Myroides pelagicus sp. nov., isolated from seawater in Thailand.</title>
        <authorList>
            <person name="Yoon J."/>
            <person name="Maneerat S."/>
            <person name="Kawai F."/>
            <person name="Yokota A."/>
        </authorList>
    </citation>
    <scope>NUCLEOTIDE SEQUENCE [LARGE SCALE GENOMIC DNA]</scope>
    <source>
        <strain evidence="2 3">SM1T</strain>
    </source>
</reference>
<evidence type="ECO:0000259" key="1">
    <source>
        <dbReference type="Pfam" id="PF03435"/>
    </source>
</evidence>
<dbReference type="SUPFAM" id="SSF51735">
    <property type="entry name" value="NAD(P)-binding Rossmann-fold domains"/>
    <property type="match status" value="1"/>
</dbReference>
<accession>A0A7K1GHU4</accession>
<proteinExistence type="predicted"/>
<organism evidence="2 3">
    <name type="scientific">Myroides pelagicus</name>
    <dbReference type="NCBI Taxonomy" id="270914"/>
    <lineage>
        <taxon>Bacteria</taxon>
        <taxon>Pseudomonadati</taxon>
        <taxon>Bacteroidota</taxon>
        <taxon>Flavobacteriia</taxon>
        <taxon>Flavobacteriales</taxon>
        <taxon>Flavobacteriaceae</taxon>
        <taxon>Myroides</taxon>
    </lineage>
</organism>
<dbReference type="RefSeq" id="WP_155034438.1">
    <property type="nucleotide sequence ID" value="NZ_JBHTIG010000060.1"/>
</dbReference>
<dbReference type="Pfam" id="PF03435">
    <property type="entry name" value="Sacchrp_dh_NADP"/>
    <property type="match status" value="1"/>
</dbReference>